<evidence type="ECO:0000313" key="5">
    <source>
        <dbReference type="Proteomes" id="UP000325122"/>
    </source>
</evidence>
<dbReference type="PANTHER" id="PTHR44591">
    <property type="entry name" value="STRESS RESPONSE REGULATOR PROTEIN 1"/>
    <property type="match status" value="1"/>
</dbReference>
<dbReference type="SUPFAM" id="SSF52172">
    <property type="entry name" value="CheY-like"/>
    <property type="match status" value="1"/>
</dbReference>
<dbReference type="PROSITE" id="PS50110">
    <property type="entry name" value="RESPONSE_REGULATORY"/>
    <property type="match status" value="1"/>
</dbReference>
<feature type="domain" description="Response regulatory" evidence="3">
    <location>
        <begin position="9"/>
        <end position="128"/>
    </location>
</feature>
<proteinExistence type="predicted"/>
<protein>
    <submittedName>
        <fullName evidence="4">Response regulator</fullName>
    </submittedName>
</protein>
<dbReference type="SMART" id="SM00448">
    <property type="entry name" value="REC"/>
    <property type="match status" value="1"/>
</dbReference>
<accession>A0A5M6ZJ09</accession>
<gene>
    <name evidence="4" type="ORF">F1654_09420</name>
</gene>
<evidence type="ECO:0000313" key="4">
    <source>
        <dbReference type="EMBL" id="KAA5803995.1"/>
    </source>
</evidence>
<keyword evidence="1 2" id="KW-0597">Phosphoprotein</keyword>
<reference evidence="4 5" key="1">
    <citation type="submission" date="2019-09" db="EMBL/GenBank/DDBJ databases">
        <authorList>
            <person name="Kevbrin V."/>
            <person name="Grouzdev D.S."/>
        </authorList>
    </citation>
    <scope>NUCLEOTIDE SEQUENCE [LARGE SCALE GENOMIC DNA]</scope>
    <source>
        <strain evidence="4 5">G-192</strain>
    </source>
</reference>
<dbReference type="Pfam" id="PF00072">
    <property type="entry name" value="Response_reg"/>
    <property type="match status" value="1"/>
</dbReference>
<dbReference type="AlphaFoldDB" id="A0A5M6ZJ09"/>
<dbReference type="InterPro" id="IPR011006">
    <property type="entry name" value="CheY-like_superfamily"/>
</dbReference>
<dbReference type="GO" id="GO:0000160">
    <property type="term" value="P:phosphorelay signal transduction system"/>
    <property type="evidence" value="ECO:0007669"/>
    <property type="project" value="InterPro"/>
</dbReference>
<evidence type="ECO:0000256" key="2">
    <source>
        <dbReference type="PROSITE-ProRule" id="PRU00169"/>
    </source>
</evidence>
<dbReference type="RefSeq" id="WP_150023262.1">
    <property type="nucleotide sequence ID" value="NZ_VWOJ01000002.1"/>
</dbReference>
<organism evidence="4 5">
    <name type="scientific">Alkalicaulis satelles</name>
    <dbReference type="NCBI Taxonomy" id="2609175"/>
    <lineage>
        <taxon>Bacteria</taxon>
        <taxon>Pseudomonadati</taxon>
        <taxon>Pseudomonadota</taxon>
        <taxon>Alphaproteobacteria</taxon>
        <taxon>Maricaulales</taxon>
        <taxon>Maricaulaceae</taxon>
        <taxon>Alkalicaulis</taxon>
    </lineage>
</organism>
<keyword evidence="5" id="KW-1185">Reference proteome</keyword>
<evidence type="ECO:0000259" key="3">
    <source>
        <dbReference type="PROSITE" id="PS50110"/>
    </source>
</evidence>
<name>A0A5M6ZJ09_9PROT</name>
<feature type="modified residue" description="4-aspartylphosphate" evidence="2">
    <location>
        <position position="61"/>
    </location>
</feature>
<dbReference type="PANTHER" id="PTHR44591:SF3">
    <property type="entry name" value="RESPONSE REGULATORY DOMAIN-CONTAINING PROTEIN"/>
    <property type="match status" value="1"/>
</dbReference>
<dbReference type="EMBL" id="VWOJ01000002">
    <property type="protein sequence ID" value="KAA5803995.1"/>
    <property type="molecule type" value="Genomic_DNA"/>
</dbReference>
<dbReference type="Proteomes" id="UP000325122">
    <property type="component" value="Unassembled WGS sequence"/>
</dbReference>
<dbReference type="InterPro" id="IPR050595">
    <property type="entry name" value="Bact_response_regulator"/>
</dbReference>
<dbReference type="Gene3D" id="3.40.50.2300">
    <property type="match status" value="1"/>
</dbReference>
<evidence type="ECO:0000256" key="1">
    <source>
        <dbReference type="ARBA" id="ARBA00022553"/>
    </source>
</evidence>
<sequence length="136" mass="14721">MTDNGSGARVLLVEDDEQDAFLFSKMLREEAGAAQIDRAVEGAGALEMLQQGPAPDCIVLDLRLSGEDGLWLLDRLLEDEALARIPVIVFSGDLQRIQRASSSFPNVVSSVRKPETLDQYRAALAIVAAILQAAVR</sequence>
<dbReference type="InterPro" id="IPR001789">
    <property type="entry name" value="Sig_transdc_resp-reg_receiver"/>
</dbReference>
<comment type="caution">
    <text evidence="4">The sequence shown here is derived from an EMBL/GenBank/DDBJ whole genome shotgun (WGS) entry which is preliminary data.</text>
</comment>